<comment type="similarity">
    <text evidence="2">Belongs to the GtrA family.</text>
</comment>
<dbReference type="GO" id="GO:0005886">
    <property type="term" value="C:plasma membrane"/>
    <property type="evidence" value="ECO:0007669"/>
    <property type="project" value="TreeGrafter"/>
</dbReference>
<evidence type="ECO:0000256" key="5">
    <source>
        <dbReference type="ARBA" id="ARBA00023136"/>
    </source>
</evidence>
<evidence type="ECO:0000256" key="2">
    <source>
        <dbReference type="ARBA" id="ARBA00009399"/>
    </source>
</evidence>
<proteinExistence type="inferred from homology"/>
<evidence type="ECO:0000256" key="6">
    <source>
        <dbReference type="SAM" id="Phobius"/>
    </source>
</evidence>
<keyword evidence="4 6" id="KW-1133">Transmembrane helix</keyword>
<dbReference type="InterPro" id="IPR007267">
    <property type="entry name" value="GtrA_DPMS_TM"/>
</dbReference>
<feature type="transmembrane region" description="Helical" evidence="6">
    <location>
        <begin position="16"/>
        <end position="38"/>
    </location>
</feature>
<dbReference type="PANTHER" id="PTHR38459:SF5">
    <property type="entry name" value="CELL WALL TEICHOIC ACID GLYCOSYLATION PROTEIN GTCA"/>
    <property type="match status" value="1"/>
</dbReference>
<evidence type="ECO:0000313" key="9">
    <source>
        <dbReference type="Proteomes" id="UP000049127"/>
    </source>
</evidence>
<organism evidence="8 9">
    <name type="scientific">Paraclostridium sordellii</name>
    <name type="common">Clostridium sordellii</name>
    <dbReference type="NCBI Taxonomy" id="1505"/>
    <lineage>
        <taxon>Bacteria</taxon>
        <taxon>Bacillati</taxon>
        <taxon>Bacillota</taxon>
        <taxon>Clostridia</taxon>
        <taxon>Peptostreptococcales</taxon>
        <taxon>Peptostreptococcaceae</taxon>
        <taxon>Paraclostridium</taxon>
    </lineage>
</organism>
<feature type="transmembrane region" description="Helical" evidence="6">
    <location>
        <begin position="44"/>
        <end position="66"/>
    </location>
</feature>
<dbReference type="PANTHER" id="PTHR38459">
    <property type="entry name" value="PROPHAGE BACTOPRENOL-LINKED GLUCOSE TRANSLOCASE HOMOLOG"/>
    <property type="match status" value="1"/>
</dbReference>
<dbReference type="Pfam" id="PF04138">
    <property type="entry name" value="GtrA_DPMS_TM"/>
    <property type="match status" value="1"/>
</dbReference>
<name>A0A0C7QVX0_PARSO</name>
<evidence type="ECO:0000256" key="1">
    <source>
        <dbReference type="ARBA" id="ARBA00004141"/>
    </source>
</evidence>
<accession>A0A0C7QVX0</accession>
<evidence type="ECO:0000313" key="8">
    <source>
        <dbReference type="EMBL" id="CEQ04827.1"/>
    </source>
</evidence>
<evidence type="ECO:0000259" key="7">
    <source>
        <dbReference type="Pfam" id="PF04138"/>
    </source>
</evidence>
<keyword evidence="5 6" id="KW-0472">Membrane</keyword>
<sequence>MKFIKRLLLNTETLSYLFFGVLTTLVNYTTFVGSLFLLGEEKPLLANTIAFILATFFAYITNKIWVFKSNNWNIKNLTTEIVSFSGVRTLSFFFEQVGLSIFISIFNVGEYIILGVNGVIATKIILSFIVVIANYALSKFFIFNKA</sequence>
<evidence type="ECO:0000256" key="3">
    <source>
        <dbReference type="ARBA" id="ARBA00022692"/>
    </source>
</evidence>
<dbReference type="EMBL" id="CEKZ01000014">
    <property type="protein sequence ID" value="CEQ04827.1"/>
    <property type="molecule type" value="Genomic_DNA"/>
</dbReference>
<dbReference type="InterPro" id="IPR051401">
    <property type="entry name" value="GtrA_CellWall_Glycosyl"/>
</dbReference>
<dbReference type="Proteomes" id="UP000049127">
    <property type="component" value="Unassembled WGS sequence"/>
</dbReference>
<gene>
    <name evidence="8" type="ORF">R28058_25451</name>
</gene>
<keyword evidence="3 6" id="KW-0812">Transmembrane</keyword>
<dbReference type="AlphaFoldDB" id="A0A0C7QVX0"/>
<comment type="subcellular location">
    <subcellularLocation>
        <location evidence="1">Membrane</location>
        <topology evidence="1">Multi-pass membrane protein</topology>
    </subcellularLocation>
</comment>
<feature type="transmembrane region" description="Helical" evidence="6">
    <location>
        <begin position="112"/>
        <end position="137"/>
    </location>
</feature>
<dbReference type="GO" id="GO:0000271">
    <property type="term" value="P:polysaccharide biosynthetic process"/>
    <property type="evidence" value="ECO:0007669"/>
    <property type="project" value="InterPro"/>
</dbReference>
<protein>
    <submittedName>
        <fullName evidence="8">GtrA family protein</fullName>
    </submittedName>
</protein>
<feature type="domain" description="GtrA/DPMS transmembrane" evidence="7">
    <location>
        <begin position="16"/>
        <end position="143"/>
    </location>
</feature>
<dbReference type="RefSeq" id="WP_055342869.1">
    <property type="nucleotide sequence ID" value="NZ_CDNI01000021.1"/>
</dbReference>
<evidence type="ECO:0000256" key="4">
    <source>
        <dbReference type="ARBA" id="ARBA00022989"/>
    </source>
</evidence>
<reference evidence="8 9" key="1">
    <citation type="submission" date="2015-01" db="EMBL/GenBank/DDBJ databases">
        <authorList>
            <person name="Aslett A.Martin."/>
            <person name="De Silva Nishadi"/>
        </authorList>
    </citation>
    <scope>NUCLEOTIDE SEQUENCE [LARGE SCALE GENOMIC DNA]</scope>
    <source>
        <strain evidence="8 9">R28058</strain>
    </source>
</reference>